<evidence type="ECO:0000313" key="2">
    <source>
        <dbReference type="EMBL" id="KAK6977411.1"/>
    </source>
</evidence>
<feature type="region of interest" description="Disordered" evidence="1">
    <location>
        <begin position="27"/>
        <end position="55"/>
    </location>
</feature>
<gene>
    <name evidence="2" type="ORF">R3P38DRAFT_3237334</name>
</gene>
<dbReference type="AlphaFoldDB" id="A0AAV9ZB10"/>
<evidence type="ECO:0000313" key="3">
    <source>
        <dbReference type="Proteomes" id="UP001362999"/>
    </source>
</evidence>
<accession>A0AAV9ZB10</accession>
<feature type="compositionally biased region" description="Low complexity" evidence="1">
    <location>
        <begin position="27"/>
        <end position="47"/>
    </location>
</feature>
<keyword evidence="3" id="KW-1185">Reference proteome</keyword>
<dbReference type="EMBL" id="JAWWNJ010000169">
    <property type="protein sequence ID" value="KAK6977411.1"/>
    <property type="molecule type" value="Genomic_DNA"/>
</dbReference>
<name>A0AAV9ZB10_9AGAR</name>
<organism evidence="2 3">
    <name type="scientific">Favolaschia claudopus</name>
    <dbReference type="NCBI Taxonomy" id="2862362"/>
    <lineage>
        <taxon>Eukaryota</taxon>
        <taxon>Fungi</taxon>
        <taxon>Dikarya</taxon>
        <taxon>Basidiomycota</taxon>
        <taxon>Agaricomycotina</taxon>
        <taxon>Agaricomycetes</taxon>
        <taxon>Agaricomycetidae</taxon>
        <taxon>Agaricales</taxon>
        <taxon>Marasmiineae</taxon>
        <taxon>Mycenaceae</taxon>
        <taxon>Favolaschia</taxon>
    </lineage>
</organism>
<reference evidence="2 3" key="1">
    <citation type="journal article" date="2024" name="J Genomics">
        <title>Draft genome sequencing and assembly of Favolaschia claudopus CIRM-BRFM 2984 isolated from oak limbs.</title>
        <authorList>
            <person name="Navarro D."/>
            <person name="Drula E."/>
            <person name="Chaduli D."/>
            <person name="Cazenave R."/>
            <person name="Ahrendt S."/>
            <person name="Wang J."/>
            <person name="Lipzen A."/>
            <person name="Daum C."/>
            <person name="Barry K."/>
            <person name="Grigoriev I.V."/>
            <person name="Favel A."/>
            <person name="Rosso M.N."/>
            <person name="Martin F."/>
        </authorList>
    </citation>
    <scope>NUCLEOTIDE SEQUENCE [LARGE SCALE GENOMIC DNA]</scope>
    <source>
        <strain evidence="2 3">CIRM-BRFM 2984</strain>
    </source>
</reference>
<evidence type="ECO:0000256" key="1">
    <source>
        <dbReference type="SAM" id="MobiDB-lite"/>
    </source>
</evidence>
<sequence length="231" mass="25275">MDSFERGRGIVGCAVSVVSYAAVTLPSSLSSPASSASRSSLSSSSIPRSPPSPARHETRLYLYSTTPACPSTSFSRSQFEGMCTMTSPSVDLDERWLRCPFSSLTLVGDTGYSTGGGVCEWRSTGLNVCAQVWMSLVRMGTRCPSVVVKAAAWHEFLFARRRRIRLTRHDEDSVSALHDRLQSVLVRVPSAPLILGADLVDAVIHRFVVDEPLLRTPGRLPRYSLNDMPPR</sequence>
<comment type="caution">
    <text evidence="2">The sequence shown here is derived from an EMBL/GenBank/DDBJ whole genome shotgun (WGS) entry which is preliminary data.</text>
</comment>
<protein>
    <submittedName>
        <fullName evidence="2">Uncharacterized protein</fullName>
    </submittedName>
</protein>
<proteinExistence type="predicted"/>
<dbReference type="Proteomes" id="UP001362999">
    <property type="component" value="Unassembled WGS sequence"/>
</dbReference>